<protein>
    <submittedName>
        <fullName evidence="1">Uncharacterized protein</fullName>
    </submittedName>
</protein>
<dbReference type="EMBL" id="KX752698">
    <property type="protein sequence ID" value="AON96862.1"/>
    <property type="molecule type" value="Genomic_DNA"/>
</dbReference>
<evidence type="ECO:0000313" key="1">
    <source>
        <dbReference type="EMBL" id="AON96862.1"/>
    </source>
</evidence>
<name>A0A1C9EH91_9CAUD</name>
<dbReference type="Proteomes" id="UP000204231">
    <property type="component" value="Segment"/>
</dbReference>
<gene>
    <name evidence="1" type="ORF">SEA_TONENILI_115</name>
</gene>
<evidence type="ECO:0000313" key="2">
    <source>
        <dbReference type="Proteomes" id="UP000204231"/>
    </source>
</evidence>
<dbReference type="GeneID" id="29066513"/>
<keyword evidence="2" id="KW-1185">Reference proteome</keyword>
<proteinExistence type="predicted"/>
<organism evidence="1 2">
    <name type="scientific">Mycobacterium phage Tonenili</name>
    <dbReference type="NCBI Taxonomy" id="1891703"/>
    <lineage>
        <taxon>Viruses</taxon>
        <taxon>Duplodnaviria</taxon>
        <taxon>Heunggongvirae</taxon>
        <taxon>Uroviricota</taxon>
        <taxon>Caudoviricetes</taxon>
        <taxon>Ceeclamvirinae</taxon>
        <taxon>Bixzunavirus</taxon>
        <taxon>Bixzunavirus tonenili</taxon>
    </lineage>
</organism>
<dbReference type="RefSeq" id="YP_009287975.1">
    <property type="nucleotide sequence ID" value="NC_031080.1"/>
</dbReference>
<sequence length="125" mass="14353">MRRIVTAREQAEMLLPWRTAMPWYGVPDEHRGVPMYHSSPSYNRDSIQSQGLTTGFSDDEGIEPGIYMTPIKHDYLDADHDVWQIDTSGLEHLEPDGGYDHPTTGKHLPAYWTRNNIPPHALKRL</sequence>
<reference evidence="1 2" key="1">
    <citation type="submission" date="2016-08" db="EMBL/GenBank/DDBJ databases">
        <authorList>
            <person name="Acevedo E."/>
            <person name="Azhar M."/>
            <person name="Golebiewska U.P."/>
            <person name="Grzywna D."/>
            <person name="Guardiola R."/>
            <person name="Jackson O."/>
            <person name="John N."/>
            <person name="Kanavatsas C."/>
            <person name="Khan S."/>
            <person name="Leong J."/>
            <person name="Mansilla E."/>
            <person name="Muladjanov Y."/>
            <person name="Nouel J."/>
            <person name="Oh S."/>
            <person name="Oppedisano M."/>
            <person name="Sajid A."/>
            <person name="Samper M."/>
            <person name="Ugbeva O."/>
            <person name="Delesalle V.A."/>
            <person name="Garlena R.A."/>
            <person name="Russell D.A."/>
            <person name="Pope W.H."/>
            <person name="Jacobs-Sera D."/>
            <person name="Hendrix R.W."/>
            <person name="Hatfull G.F."/>
        </authorList>
    </citation>
    <scope>NUCLEOTIDE SEQUENCE [LARGE SCALE GENOMIC DNA]</scope>
</reference>
<accession>A0A1C9EH91</accession>
<dbReference type="KEGG" id="vg:29066513"/>